<feature type="compositionally biased region" description="Polar residues" evidence="1">
    <location>
        <begin position="39"/>
        <end position="49"/>
    </location>
</feature>
<accession>A0A9Q1EWP1</accession>
<dbReference type="AlphaFoldDB" id="A0A9Q1EWP1"/>
<reference evidence="2" key="1">
    <citation type="journal article" date="2023" name="Science">
        <title>Genome structures resolve the early diversification of teleost fishes.</title>
        <authorList>
            <person name="Parey E."/>
            <person name="Louis A."/>
            <person name="Montfort J."/>
            <person name="Bouchez O."/>
            <person name="Roques C."/>
            <person name="Iampietro C."/>
            <person name="Lluch J."/>
            <person name="Castinel A."/>
            <person name="Donnadieu C."/>
            <person name="Desvignes T."/>
            <person name="Floi Bucao C."/>
            <person name="Jouanno E."/>
            <person name="Wen M."/>
            <person name="Mejri S."/>
            <person name="Dirks R."/>
            <person name="Jansen H."/>
            <person name="Henkel C."/>
            <person name="Chen W.J."/>
            <person name="Zahm M."/>
            <person name="Cabau C."/>
            <person name="Klopp C."/>
            <person name="Thompson A.W."/>
            <person name="Robinson-Rechavi M."/>
            <person name="Braasch I."/>
            <person name="Lecointre G."/>
            <person name="Bobe J."/>
            <person name="Postlethwait J.H."/>
            <person name="Berthelot C."/>
            <person name="Roest Crollius H."/>
            <person name="Guiguen Y."/>
        </authorList>
    </citation>
    <scope>NUCLEOTIDE SEQUENCE</scope>
    <source>
        <strain evidence="2">WJC10195</strain>
    </source>
</reference>
<evidence type="ECO:0000313" key="3">
    <source>
        <dbReference type="Proteomes" id="UP001152622"/>
    </source>
</evidence>
<dbReference type="EMBL" id="JAINUF010000011">
    <property type="protein sequence ID" value="KAJ8346408.1"/>
    <property type="molecule type" value="Genomic_DNA"/>
</dbReference>
<feature type="region of interest" description="Disordered" evidence="1">
    <location>
        <begin position="1"/>
        <end position="100"/>
    </location>
</feature>
<name>A0A9Q1EWP1_SYNKA</name>
<evidence type="ECO:0000256" key="1">
    <source>
        <dbReference type="SAM" id="MobiDB-lite"/>
    </source>
</evidence>
<evidence type="ECO:0000313" key="2">
    <source>
        <dbReference type="EMBL" id="KAJ8346408.1"/>
    </source>
</evidence>
<organism evidence="2 3">
    <name type="scientific">Synaphobranchus kaupii</name>
    <name type="common">Kaup's arrowtooth eel</name>
    <dbReference type="NCBI Taxonomy" id="118154"/>
    <lineage>
        <taxon>Eukaryota</taxon>
        <taxon>Metazoa</taxon>
        <taxon>Chordata</taxon>
        <taxon>Craniata</taxon>
        <taxon>Vertebrata</taxon>
        <taxon>Euteleostomi</taxon>
        <taxon>Actinopterygii</taxon>
        <taxon>Neopterygii</taxon>
        <taxon>Teleostei</taxon>
        <taxon>Anguilliformes</taxon>
        <taxon>Synaphobranchidae</taxon>
        <taxon>Synaphobranchus</taxon>
    </lineage>
</organism>
<comment type="caution">
    <text evidence="2">The sequence shown here is derived from an EMBL/GenBank/DDBJ whole genome shotgun (WGS) entry which is preliminary data.</text>
</comment>
<dbReference type="Proteomes" id="UP001152622">
    <property type="component" value="Chromosome 11"/>
</dbReference>
<sequence>MESAAPTTAPKSKLGTPTPTAFEKTQTKANPTDPKSEVGTPTSAASEKTAQPPICVTDGSAQPTVCLNRDDSSTHPPSPLSEDSEGSSVFDGEFLLPPQPPLQLHHPLLSHLPGLIEP</sequence>
<proteinExistence type="predicted"/>
<protein>
    <submittedName>
        <fullName evidence="2">Uncharacterized protein</fullName>
    </submittedName>
</protein>
<keyword evidence="3" id="KW-1185">Reference proteome</keyword>
<gene>
    <name evidence="2" type="ORF">SKAU_G00278090</name>
</gene>
<feature type="compositionally biased region" description="Polar residues" evidence="1">
    <location>
        <begin position="1"/>
        <end position="30"/>
    </location>
</feature>